<comment type="caution">
    <text evidence="2">The sequence shown here is derived from an EMBL/GenBank/DDBJ whole genome shotgun (WGS) entry which is preliminary data.</text>
</comment>
<dbReference type="EMBL" id="JALJOV010001466">
    <property type="protein sequence ID" value="KAK9847431.1"/>
    <property type="molecule type" value="Genomic_DNA"/>
</dbReference>
<feature type="region of interest" description="Disordered" evidence="1">
    <location>
        <begin position="427"/>
        <end position="449"/>
    </location>
</feature>
<feature type="region of interest" description="Disordered" evidence="1">
    <location>
        <begin position="461"/>
        <end position="480"/>
    </location>
</feature>
<protein>
    <submittedName>
        <fullName evidence="2">Uncharacterized protein</fullName>
    </submittedName>
</protein>
<gene>
    <name evidence="2" type="ORF">WJX84_008416</name>
</gene>
<organism evidence="2 3">
    <name type="scientific">Apatococcus fuscideae</name>
    <dbReference type="NCBI Taxonomy" id="2026836"/>
    <lineage>
        <taxon>Eukaryota</taxon>
        <taxon>Viridiplantae</taxon>
        <taxon>Chlorophyta</taxon>
        <taxon>core chlorophytes</taxon>
        <taxon>Trebouxiophyceae</taxon>
        <taxon>Chlorellales</taxon>
        <taxon>Chlorellaceae</taxon>
        <taxon>Apatococcus</taxon>
    </lineage>
</organism>
<evidence type="ECO:0000313" key="2">
    <source>
        <dbReference type="EMBL" id="KAK9847431.1"/>
    </source>
</evidence>
<reference evidence="2 3" key="1">
    <citation type="journal article" date="2024" name="Nat. Commun.">
        <title>Phylogenomics reveals the evolutionary origins of lichenization in chlorophyte algae.</title>
        <authorList>
            <person name="Puginier C."/>
            <person name="Libourel C."/>
            <person name="Otte J."/>
            <person name="Skaloud P."/>
            <person name="Haon M."/>
            <person name="Grisel S."/>
            <person name="Petersen M."/>
            <person name="Berrin J.G."/>
            <person name="Delaux P.M."/>
            <person name="Dal Grande F."/>
            <person name="Keller J."/>
        </authorList>
    </citation>
    <scope>NUCLEOTIDE SEQUENCE [LARGE SCALE GENOMIC DNA]</scope>
    <source>
        <strain evidence="2 3">SAG 2523</strain>
    </source>
</reference>
<name>A0AAW1SN13_9CHLO</name>
<proteinExistence type="predicted"/>
<dbReference type="Proteomes" id="UP001485043">
    <property type="component" value="Unassembled WGS sequence"/>
</dbReference>
<accession>A0AAW1SN13</accession>
<evidence type="ECO:0000256" key="1">
    <source>
        <dbReference type="SAM" id="MobiDB-lite"/>
    </source>
</evidence>
<evidence type="ECO:0000313" key="3">
    <source>
        <dbReference type="Proteomes" id="UP001485043"/>
    </source>
</evidence>
<feature type="region of interest" description="Disordered" evidence="1">
    <location>
        <begin position="1"/>
        <end position="29"/>
    </location>
</feature>
<keyword evidence="3" id="KW-1185">Reference proteome</keyword>
<dbReference type="AlphaFoldDB" id="A0AAW1SN13"/>
<sequence>MKKISNFFKSKGRSGAADHAFGNNGNNVPLTRPTGAHASCIPGRRAACQEPPLVKLDRPACLAEIQDIRSSITQVHNHAAMPAPGGLGSDGWQAVVVRQELVRLHLQRAGCHIRLVRPLDTNSGSSKYSSEILNSSAYYDNYNRPKSSISNYSKSMLACGGADPQTKRVLFPFYHITSADRPKICACKSCCEQICQGCSQIEARVWQLDARQQEWSTHELVHGDDDRLAALRDDADRLWVQLLHLVQQARKRSCMAHADGSGWNAGQPPAKRQKRSSVRRLFDCLNPAAGFGPRSDEEEVWRGSSYNAFPDEPARQLQPIPHQAMRLQQEELGRQQPLQAVGDQDSGVLFAKPPVAPQAASHMVTQDLFLDFWDDAGSAGQSAHGLPPMGTHLMTTHQTQQQWQGPVPAYPQPLESKGAPLPVQAEGHPHLKPGSVPNGFGHGSPLDAPAVDAWGTPSASAWLFPDPTGASKQRRAVPAW</sequence>